<accession>A0AA88HMX2</accession>
<protein>
    <submittedName>
        <fullName evidence="1">Uncharacterized protein</fullName>
    </submittedName>
</protein>
<organism evidence="1 2">
    <name type="scientific">Artemia franciscana</name>
    <name type="common">Brine shrimp</name>
    <name type="synonym">Artemia sanfranciscana</name>
    <dbReference type="NCBI Taxonomy" id="6661"/>
    <lineage>
        <taxon>Eukaryota</taxon>
        <taxon>Metazoa</taxon>
        <taxon>Ecdysozoa</taxon>
        <taxon>Arthropoda</taxon>
        <taxon>Crustacea</taxon>
        <taxon>Branchiopoda</taxon>
        <taxon>Anostraca</taxon>
        <taxon>Artemiidae</taxon>
        <taxon>Artemia</taxon>
    </lineage>
</organism>
<dbReference type="EMBL" id="JAVRJZ010000019">
    <property type="protein sequence ID" value="KAK2707812.1"/>
    <property type="molecule type" value="Genomic_DNA"/>
</dbReference>
<evidence type="ECO:0000313" key="1">
    <source>
        <dbReference type="EMBL" id="KAK2707812.1"/>
    </source>
</evidence>
<reference evidence="1" key="1">
    <citation type="submission" date="2023-07" db="EMBL/GenBank/DDBJ databases">
        <title>Chromosome-level genome assembly of Artemia franciscana.</title>
        <authorList>
            <person name="Jo E."/>
        </authorList>
    </citation>
    <scope>NUCLEOTIDE SEQUENCE</scope>
    <source>
        <tissue evidence="1">Whole body</tissue>
    </source>
</reference>
<keyword evidence="2" id="KW-1185">Reference proteome</keyword>
<gene>
    <name evidence="1" type="ORF">QYM36_015483</name>
</gene>
<evidence type="ECO:0000313" key="2">
    <source>
        <dbReference type="Proteomes" id="UP001187531"/>
    </source>
</evidence>
<dbReference type="AlphaFoldDB" id="A0AA88HMX2"/>
<name>A0AA88HMX2_ARTSF</name>
<dbReference type="Proteomes" id="UP001187531">
    <property type="component" value="Unassembled WGS sequence"/>
</dbReference>
<comment type="caution">
    <text evidence="1">The sequence shown here is derived from an EMBL/GenBank/DDBJ whole genome shotgun (WGS) entry which is preliminary data.</text>
</comment>
<sequence>MKDFYGEEFKKDASNLKGTWKIINEMIRGGAAPQQCSLNVCGEIVRDLDKVCDLFAHNFSKIGETVQNEAAVNKELLAEESTLENLRGKDFEMK</sequence>
<proteinExistence type="predicted"/>